<dbReference type="GO" id="GO:0016874">
    <property type="term" value="F:ligase activity"/>
    <property type="evidence" value="ECO:0007669"/>
    <property type="project" value="UniProtKB-KW"/>
</dbReference>
<dbReference type="AlphaFoldDB" id="A0AAW2ZH06"/>
<proteinExistence type="predicted"/>
<evidence type="ECO:0000259" key="1">
    <source>
        <dbReference type="Pfam" id="PF21948"/>
    </source>
</evidence>
<dbReference type="PANTHER" id="PTHR43506">
    <property type="entry name" value="BIOTIN/LIPOATE A/B PROTEIN LIGASE FAMILY"/>
    <property type="match status" value="1"/>
</dbReference>
<gene>
    <name evidence="2" type="ORF">AKO1_015671</name>
</gene>
<sequence>MLLKILKLRRYPILNQLLLEEALMRCDKRPEIGYIVLNEGNNGNCVVMGSGGKAADVLHLNNIKNDAFPVVRRFTGGGTVVVSPKTAFVSFIASHRMLEECSFPVSEEELHQQHKEHKKSEAIEITETDPSVNLKKKVFQAYPRDIMLWSEYFYGPIFPKHKNFSLRENDYVFGERKFGGNAQYMTGGLYKRFVHHTSFLWDYDSSEMERYLTLPSRRPAYRSDRKHDNFLCRMKDELKGEYSEEQDGPGWFLNKVQDRINYLCDKGDWRDAVKDIQIIHQDQNSFQELLEFLSLPHISRTNWYFNKDKGDVQDIEEDLKKQDSTNTTE</sequence>
<dbReference type="Pfam" id="PF21948">
    <property type="entry name" value="LplA-B_cat"/>
    <property type="match status" value="1"/>
</dbReference>
<name>A0AAW2ZH06_9EUKA</name>
<reference evidence="2 3" key="1">
    <citation type="submission" date="2024-03" db="EMBL/GenBank/DDBJ databases">
        <title>The Acrasis kona genome and developmental transcriptomes reveal deep origins of eukaryotic multicellular pathways.</title>
        <authorList>
            <person name="Sheikh S."/>
            <person name="Fu C.-J."/>
            <person name="Brown M.W."/>
            <person name="Baldauf S.L."/>
        </authorList>
    </citation>
    <scope>NUCLEOTIDE SEQUENCE [LARGE SCALE GENOMIC DNA]</scope>
    <source>
        <strain evidence="2 3">ATCC MYA-3509</strain>
    </source>
</reference>
<evidence type="ECO:0000313" key="2">
    <source>
        <dbReference type="EMBL" id="KAL0488634.1"/>
    </source>
</evidence>
<comment type="caution">
    <text evidence="2">The sequence shown here is derived from an EMBL/GenBank/DDBJ whole genome shotgun (WGS) entry which is preliminary data.</text>
</comment>
<keyword evidence="2" id="KW-0436">Ligase</keyword>
<organism evidence="2 3">
    <name type="scientific">Acrasis kona</name>
    <dbReference type="NCBI Taxonomy" id="1008807"/>
    <lineage>
        <taxon>Eukaryota</taxon>
        <taxon>Discoba</taxon>
        <taxon>Heterolobosea</taxon>
        <taxon>Tetramitia</taxon>
        <taxon>Eutetramitia</taxon>
        <taxon>Acrasidae</taxon>
        <taxon>Acrasis</taxon>
    </lineage>
</organism>
<dbReference type="InterPro" id="IPR053264">
    <property type="entry name" value="Lipoate-ligase_2_inactive"/>
</dbReference>
<dbReference type="Proteomes" id="UP001431209">
    <property type="component" value="Unassembled WGS sequence"/>
</dbReference>
<dbReference type="InterPro" id="IPR004143">
    <property type="entry name" value="BPL_LPL_catalytic"/>
</dbReference>
<dbReference type="Gene3D" id="3.30.930.10">
    <property type="entry name" value="Bira Bifunctional Protein, Domain 2"/>
    <property type="match status" value="1"/>
</dbReference>
<dbReference type="EMBL" id="JAOPGA020001455">
    <property type="protein sequence ID" value="KAL0488634.1"/>
    <property type="molecule type" value="Genomic_DNA"/>
</dbReference>
<evidence type="ECO:0000313" key="3">
    <source>
        <dbReference type="Proteomes" id="UP001431209"/>
    </source>
</evidence>
<dbReference type="SUPFAM" id="SSF55681">
    <property type="entry name" value="Class II aaRS and biotin synthetases"/>
    <property type="match status" value="1"/>
</dbReference>
<feature type="domain" description="BPL/LPL catalytic" evidence="1">
    <location>
        <begin position="15"/>
        <end position="241"/>
    </location>
</feature>
<protein>
    <submittedName>
        <fullName evidence="2">Lipoate-protein ligase A</fullName>
    </submittedName>
</protein>
<dbReference type="PANTHER" id="PTHR43506:SF1">
    <property type="entry name" value="BPL_LPL CATALYTIC DOMAIN-CONTAINING PROTEIN"/>
    <property type="match status" value="1"/>
</dbReference>
<dbReference type="InterPro" id="IPR045864">
    <property type="entry name" value="aa-tRNA-synth_II/BPL/LPL"/>
</dbReference>
<keyword evidence="3" id="KW-1185">Reference proteome</keyword>
<accession>A0AAW2ZH06</accession>